<evidence type="ECO:0000256" key="7">
    <source>
        <dbReference type="ARBA" id="ARBA00022989"/>
    </source>
</evidence>
<sequence length="485" mass="53253">MILPVKLRPIIFVNGLVLSKLALFMYIPAAVAFFTKTPGVVNFIQAIVITHLFSFLLLRIGKMTQSRMKAREMFLLTSSVWVICCAFGALPIMLLGHTSYVDAYFETMSGLTTTGSTVLSGLDKLPPALLLWRSLLQWLGGIGFIVLAVAILPFLNVGGMRLFQTESSDWSEKSAPRTKYVAANILAVYSTLSILCAIGYRLSGMSWFDAINHAMTTLSTGGYSTSDQSMAHFSKIAHWNGILFMFLGGLPFLLFVQALRQKKLSQLTHDAQVRGFLLIILIIGAIMSTWLWQHSALHFTDALRISLFNILSIITTTGYGLTDFSQWGHFTTTLFIFLMLIGACSGSTAGGLKIFRLQISGTLFHKQIRQLLYPRGIFPQRYNDRPVSDEIIRSVVAFTVAYFLTIIVLSAALSFLGSGPITAISGAITAVANVGPGIGSVIGPSSNFASLSDMAKWFLSLGMLMGRLEILTVAVLFFPAYWRDI</sequence>
<feature type="binding site" evidence="11">
    <location>
        <position position="113"/>
    </location>
    <ligand>
        <name>K(+)</name>
        <dbReference type="ChEBI" id="CHEBI:29103"/>
    </ligand>
</feature>
<feature type="transmembrane region" description="Helical" evidence="12">
    <location>
        <begin position="334"/>
        <end position="355"/>
    </location>
</feature>
<comment type="subcellular location">
    <subcellularLocation>
        <location evidence="10">Cell inner membrane</location>
        <topology evidence="10">Multi-pass membrane protein</topology>
    </subcellularLocation>
    <subcellularLocation>
        <location evidence="1">Cell membrane</location>
        <topology evidence="1">Multi-pass membrane protein</topology>
    </subcellularLocation>
</comment>
<comment type="caution">
    <text evidence="13">The sequence shown here is derived from an EMBL/GenBank/DDBJ whole genome shotgun (WGS) entry which is preliminary data.</text>
</comment>
<feature type="transmembrane region" description="Helical" evidence="12">
    <location>
        <begin position="276"/>
        <end position="293"/>
    </location>
</feature>
<organism evidence="13 14">
    <name type="scientific">Celerinatantimonas diazotrophica</name>
    <dbReference type="NCBI Taxonomy" id="412034"/>
    <lineage>
        <taxon>Bacteria</taxon>
        <taxon>Pseudomonadati</taxon>
        <taxon>Pseudomonadota</taxon>
        <taxon>Gammaproteobacteria</taxon>
        <taxon>Celerinatantimonadaceae</taxon>
        <taxon>Celerinatantimonas</taxon>
    </lineage>
</organism>
<dbReference type="PANTHER" id="PTHR32024:SF3">
    <property type="entry name" value="TRK SYSTEM POTASSIUM UPTAKE PROTEIN"/>
    <property type="match status" value="1"/>
</dbReference>
<keyword evidence="2 10" id="KW-0813">Transport</keyword>
<feature type="transmembrane region" description="Helical" evidence="12">
    <location>
        <begin position="12"/>
        <end position="34"/>
    </location>
</feature>
<feature type="transmembrane region" description="Helical" evidence="12">
    <location>
        <begin position="40"/>
        <end position="61"/>
    </location>
</feature>
<feature type="transmembrane region" description="Helical" evidence="12">
    <location>
        <begin position="391"/>
        <end position="416"/>
    </location>
</feature>
<keyword evidence="11" id="KW-0479">Metal-binding</keyword>
<feature type="binding site" evidence="11">
    <location>
        <position position="434"/>
    </location>
    <ligand>
        <name>K(+)</name>
        <dbReference type="ChEBI" id="CHEBI:29103"/>
    </ligand>
</feature>
<reference evidence="13 14" key="1">
    <citation type="submission" date="2019-03" db="EMBL/GenBank/DDBJ databases">
        <title>Genomic Encyclopedia of Type Strains, Phase IV (KMG-IV): sequencing the most valuable type-strain genomes for metagenomic binning, comparative biology and taxonomic classification.</title>
        <authorList>
            <person name="Goeker M."/>
        </authorList>
    </citation>
    <scope>NUCLEOTIDE SEQUENCE [LARGE SCALE GENOMIC DNA]</scope>
    <source>
        <strain evidence="13 14">DSM 18577</strain>
    </source>
</reference>
<evidence type="ECO:0000256" key="9">
    <source>
        <dbReference type="ARBA" id="ARBA00023136"/>
    </source>
</evidence>
<feature type="binding site" evidence="11">
    <location>
        <position position="221"/>
    </location>
    <ligand>
        <name>K(+)</name>
        <dbReference type="ChEBI" id="CHEBI:29103"/>
    </ligand>
</feature>
<feature type="transmembrane region" description="Helical" evidence="12">
    <location>
        <begin position="180"/>
        <end position="200"/>
    </location>
</feature>
<keyword evidence="7 12" id="KW-1133">Transmembrane helix</keyword>
<evidence type="ECO:0000256" key="2">
    <source>
        <dbReference type="ARBA" id="ARBA00022448"/>
    </source>
</evidence>
<dbReference type="Pfam" id="PF02386">
    <property type="entry name" value="TrkH"/>
    <property type="match status" value="1"/>
</dbReference>
<keyword evidence="4 10" id="KW-0633">Potassium transport</keyword>
<feature type="binding site" evidence="11">
    <location>
        <position position="317"/>
    </location>
    <ligand>
        <name>K(+)</name>
        <dbReference type="ChEBI" id="CHEBI:29103"/>
    </ligand>
</feature>
<dbReference type="GO" id="GO:0005886">
    <property type="term" value="C:plasma membrane"/>
    <property type="evidence" value="ECO:0007669"/>
    <property type="project" value="UniProtKB-SubCell"/>
</dbReference>
<feature type="binding site" evidence="11">
    <location>
        <position position="433"/>
    </location>
    <ligand>
        <name>K(+)</name>
        <dbReference type="ChEBI" id="CHEBI:29103"/>
    </ligand>
</feature>
<protein>
    <recommendedName>
        <fullName evidence="10">Trk system potassium uptake protein</fullName>
    </recommendedName>
</protein>
<keyword evidence="10" id="KW-0997">Cell inner membrane</keyword>
<name>A0A4R1J7P3_9GAMM</name>
<comment type="function">
    <text evidence="10">Low-affinity potassium transport system. Interacts with Trk system potassium uptake protein TrkA.</text>
</comment>
<accession>A0A4R1J7P3</accession>
<dbReference type="InterPro" id="IPR003445">
    <property type="entry name" value="Cat_transpt"/>
</dbReference>
<dbReference type="EMBL" id="SMGD01000019">
    <property type="protein sequence ID" value="TCK46314.1"/>
    <property type="molecule type" value="Genomic_DNA"/>
</dbReference>
<feature type="transmembrane region" description="Helical" evidence="12">
    <location>
        <begin position="236"/>
        <end position="256"/>
    </location>
</feature>
<dbReference type="Proteomes" id="UP000295565">
    <property type="component" value="Unassembled WGS sequence"/>
</dbReference>
<dbReference type="GO" id="GO:0046872">
    <property type="term" value="F:metal ion binding"/>
    <property type="evidence" value="ECO:0007669"/>
    <property type="project" value="UniProtKB-KW"/>
</dbReference>
<keyword evidence="14" id="KW-1185">Reference proteome</keyword>
<dbReference type="PANTHER" id="PTHR32024">
    <property type="entry name" value="TRK SYSTEM POTASSIUM UPTAKE PROTEIN TRKG-RELATED"/>
    <property type="match status" value="1"/>
</dbReference>
<comment type="similarity">
    <text evidence="10">Belongs to the TrkH potassium transport family.</text>
</comment>
<dbReference type="NCBIfam" id="TIGR00933">
    <property type="entry name" value="2a38"/>
    <property type="match status" value="1"/>
</dbReference>
<keyword evidence="9 10" id="KW-0472">Membrane</keyword>
<evidence type="ECO:0000256" key="8">
    <source>
        <dbReference type="ARBA" id="ARBA00023065"/>
    </source>
</evidence>
<feature type="binding site" evidence="11">
    <location>
        <position position="114"/>
    </location>
    <ligand>
        <name>K(+)</name>
        <dbReference type="ChEBI" id="CHEBI:29103"/>
    </ligand>
</feature>
<evidence type="ECO:0000256" key="10">
    <source>
        <dbReference type="PIRNR" id="PIRNR006247"/>
    </source>
</evidence>
<keyword evidence="3 10" id="KW-1003">Cell membrane</keyword>
<feature type="transmembrane region" description="Helical" evidence="12">
    <location>
        <begin position="73"/>
        <end position="95"/>
    </location>
</feature>
<evidence type="ECO:0000256" key="4">
    <source>
        <dbReference type="ARBA" id="ARBA00022538"/>
    </source>
</evidence>
<dbReference type="PIRSF" id="PIRSF006247">
    <property type="entry name" value="TrkH"/>
    <property type="match status" value="1"/>
</dbReference>
<feature type="transmembrane region" description="Helical" evidence="12">
    <location>
        <begin position="423"/>
        <end position="445"/>
    </location>
</feature>
<dbReference type="GO" id="GO:0015379">
    <property type="term" value="F:potassium:chloride symporter activity"/>
    <property type="evidence" value="ECO:0007669"/>
    <property type="project" value="InterPro"/>
</dbReference>
<feature type="transmembrane region" description="Helical" evidence="12">
    <location>
        <begin position="305"/>
        <end position="322"/>
    </location>
</feature>
<feature type="transmembrane region" description="Helical" evidence="12">
    <location>
        <begin position="135"/>
        <end position="159"/>
    </location>
</feature>
<keyword evidence="6 10" id="KW-0630">Potassium</keyword>
<evidence type="ECO:0000256" key="11">
    <source>
        <dbReference type="PIRSR" id="PIRSR006247-1"/>
    </source>
</evidence>
<gene>
    <name evidence="13" type="ORF">EV690_3590</name>
</gene>
<evidence type="ECO:0000313" key="14">
    <source>
        <dbReference type="Proteomes" id="UP000295565"/>
    </source>
</evidence>
<feature type="transmembrane region" description="Helical" evidence="12">
    <location>
        <begin position="457"/>
        <end position="482"/>
    </location>
</feature>
<evidence type="ECO:0000256" key="5">
    <source>
        <dbReference type="ARBA" id="ARBA00022692"/>
    </source>
</evidence>
<dbReference type="InterPro" id="IPR004772">
    <property type="entry name" value="TrkH"/>
</dbReference>
<evidence type="ECO:0000313" key="13">
    <source>
        <dbReference type="EMBL" id="TCK46314.1"/>
    </source>
</evidence>
<proteinExistence type="inferred from homology"/>
<keyword evidence="8 10" id="KW-0406">Ion transport</keyword>
<evidence type="ECO:0000256" key="3">
    <source>
        <dbReference type="ARBA" id="ARBA00022475"/>
    </source>
</evidence>
<dbReference type="AlphaFoldDB" id="A0A4R1J7P3"/>
<keyword evidence="5 12" id="KW-0812">Transmembrane</keyword>
<feature type="binding site" evidence="11">
    <location>
        <position position="316"/>
    </location>
    <ligand>
        <name>K(+)</name>
        <dbReference type="ChEBI" id="CHEBI:29103"/>
    </ligand>
</feature>
<evidence type="ECO:0000256" key="12">
    <source>
        <dbReference type="SAM" id="Phobius"/>
    </source>
</evidence>
<evidence type="ECO:0000256" key="6">
    <source>
        <dbReference type="ARBA" id="ARBA00022958"/>
    </source>
</evidence>
<evidence type="ECO:0000256" key="1">
    <source>
        <dbReference type="ARBA" id="ARBA00004651"/>
    </source>
</evidence>